<keyword evidence="2" id="KW-0472">Membrane</keyword>
<evidence type="ECO:0000256" key="2">
    <source>
        <dbReference type="SAM" id="Phobius"/>
    </source>
</evidence>
<dbReference type="Proteomes" id="UP000256514">
    <property type="component" value="Unassembled WGS sequence"/>
</dbReference>
<keyword evidence="2" id="KW-1133">Transmembrane helix</keyword>
<evidence type="ECO:0000313" key="3">
    <source>
        <dbReference type="EMBL" id="RDU68050.1"/>
    </source>
</evidence>
<sequence>MKLFLKFFISALVGALWFHFGGNDSAMALVLFMVVLGMMFMKPIQYQDPKRREQYMQKIRESKERKIMLEKERLEERKRAKQNLREQEAKLKKDFENKLRNNR</sequence>
<proteinExistence type="predicted"/>
<name>A0A3D8ISU0_9HELI</name>
<evidence type="ECO:0000256" key="1">
    <source>
        <dbReference type="SAM" id="MobiDB-lite"/>
    </source>
</evidence>
<feature type="transmembrane region" description="Helical" evidence="2">
    <location>
        <begin position="25"/>
        <end position="44"/>
    </location>
</feature>
<accession>A0A3D8ISU0</accession>
<dbReference type="AlphaFoldDB" id="A0A3D8ISU0"/>
<feature type="region of interest" description="Disordered" evidence="1">
    <location>
        <begin position="78"/>
        <end position="103"/>
    </location>
</feature>
<keyword evidence="4" id="KW-1185">Reference proteome</keyword>
<gene>
    <name evidence="3" type="ORF">CQA54_03830</name>
</gene>
<protein>
    <submittedName>
        <fullName evidence="3">Uncharacterized protein</fullName>
    </submittedName>
</protein>
<reference evidence="3 4" key="1">
    <citation type="submission" date="2018-04" db="EMBL/GenBank/DDBJ databases">
        <title>Novel Campyloabacter and Helicobacter Species and Strains.</title>
        <authorList>
            <person name="Mannion A.J."/>
            <person name="Shen Z."/>
            <person name="Fox J.G."/>
        </authorList>
    </citation>
    <scope>NUCLEOTIDE SEQUENCE [LARGE SCALE GENOMIC DNA]</scope>
    <source>
        <strain evidence="3 4">MIT 12-6600</strain>
    </source>
</reference>
<keyword evidence="2" id="KW-0812">Transmembrane</keyword>
<dbReference type="EMBL" id="NXLT01000002">
    <property type="protein sequence ID" value="RDU68050.1"/>
    <property type="molecule type" value="Genomic_DNA"/>
</dbReference>
<comment type="caution">
    <text evidence="3">The sequence shown here is derived from an EMBL/GenBank/DDBJ whole genome shotgun (WGS) entry which is preliminary data.</text>
</comment>
<organism evidence="3 4">
    <name type="scientific">Helicobacter equorum</name>
    <dbReference type="NCBI Taxonomy" id="361872"/>
    <lineage>
        <taxon>Bacteria</taxon>
        <taxon>Pseudomonadati</taxon>
        <taxon>Campylobacterota</taxon>
        <taxon>Epsilonproteobacteria</taxon>
        <taxon>Campylobacterales</taxon>
        <taxon>Helicobacteraceae</taxon>
        <taxon>Helicobacter</taxon>
    </lineage>
</organism>
<evidence type="ECO:0000313" key="4">
    <source>
        <dbReference type="Proteomes" id="UP000256514"/>
    </source>
</evidence>
<dbReference type="RefSeq" id="WP_115570846.1">
    <property type="nucleotide sequence ID" value="NZ_NXLT01000002.1"/>
</dbReference>